<name>A0ABW6BEV4_9SPHI</name>
<dbReference type="PANTHER" id="PTHR11596:SF5">
    <property type="entry name" value="ALKALINE PHOSPHATASE"/>
    <property type="match status" value="1"/>
</dbReference>
<dbReference type="Proteomes" id="UP001597525">
    <property type="component" value="Unassembled WGS sequence"/>
</dbReference>
<accession>A0ABW6BEV4</accession>
<evidence type="ECO:0000256" key="1">
    <source>
        <dbReference type="ARBA" id="ARBA00022553"/>
    </source>
</evidence>
<dbReference type="SUPFAM" id="SSF53649">
    <property type="entry name" value="Alkaline phosphatase-like"/>
    <property type="match status" value="1"/>
</dbReference>
<dbReference type="GO" id="GO:0004035">
    <property type="term" value="F:alkaline phosphatase activity"/>
    <property type="evidence" value="ECO:0007669"/>
    <property type="project" value="UniProtKB-EC"/>
</dbReference>
<dbReference type="Gene3D" id="3.40.720.10">
    <property type="entry name" value="Alkaline Phosphatase, subunit A"/>
    <property type="match status" value="1"/>
</dbReference>
<dbReference type="RefSeq" id="WP_320183103.1">
    <property type="nucleotide sequence ID" value="NZ_CP138332.1"/>
</dbReference>
<dbReference type="EC" id="3.1.3.1" evidence="2"/>
<keyword evidence="1" id="KW-0597">Phosphoprotein</keyword>
<reference evidence="3" key="1">
    <citation type="journal article" date="2019" name="Int. J. Syst. Evol. Microbiol.">
        <title>The Global Catalogue of Microorganisms (GCM) 10K type strain sequencing project: providing services to taxonomists for standard genome sequencing and annotation.</title>
        <authorList>
            <consortium name="The Broad Institute Genomics Platform"/>
            <consortium name="The Broad Institute Genome Sequencing Center for Infectious Disease"/>
            <person name="Wu L."/>
            <person name="Ma J."/>
        </authorList>
    </citation>
    <scope>NUCLEOTIDE SEQUENCE [LARGE SCALE GENOMIC DNA]</scope>
    <source>
        <strain evidence="3">KCTC 22814</strain>
    </source>
</reference>
<evidence type="ECO:0000313" key="3">
    <source>
        <dbReference type="Proteomes" id="UP001597525"/>
    </source>
</evidence>
<comment type="caution">
    <text evidence="2">The sequence shown here is derived from an EMBL/GenBank/DDBJ whole genome shotgun (WGS) entry which is preliminary data.</text>
</comment>
<dbReference type="Pfam" id="PF00245">
    <property type="entry name" value="Alk_phosphatase"/>
    <property type="match status" value="1"/>
</dbReference>
<protein>
    <submittedName>
        <fullName evidence="2">Alkaline phosphatase</fullName>
        <ecNumber evidence="2">3.1.3.1</ecNumber>
    </submittedName>
</protein>
<organism evidence="2 3">
    <name type="scientific">Sphingobacterium bambusae</name>
    <dbReference type="NCBI Taxonomy" id="662858"/>
    <lineage>
        <taxon>Bacteria</taxon>
        <taxon>Pseudomonadati</taxon>
        <taxon>Bacteroidota</taxon>
        <taxon>Sphingobacteriia</taxon>
        <taxon>Sphingobacteriales</taxon>
        <taxon>Sphingobacteriaceae</taxon>
        <taxon>Sphingobacterium</taxon>
    </lineage>
</organism>
<sequence>MVEEAKIDGGGHGNSMPFTVTEYLSFDKLVGQALAYADQDGETLVIVTSDHETGGLVVLDANQKSGHVLGNFATTDHTGIPVPLAAYGPGAEHFQGFVDNSEIAKKIYQLLGIK</sequence>
<evidence type="ECO:0000313" key="2">
    <source>
        <dbReference type="EMBL" id="MFD2967827.1"/>
    </source>
</evidence>
<keyword evidence="2" id="KW-0378">Hydrolase</keyword>
<dbReference type="InterPro" id="IPR017850">
    <property type="entry name" value="Alkaline_phosphatase_core_sf"/>
</dbReference>
<keyword evidence="3" id="KW-1185">Reference proteome</keyword>
<dbReference type="PANTHER" id="PTHR11596">
    <property type="entry name" value="ALKALINE PHOSPHATASE"/>
    <property type="match status" value="1"/>
</dbReference>
<dbReference type="InterPro" id="IPR001952">
    <property type="entry name" value="Alkaline_phosphatase"/>
</dbReference>
<gene>
    <name evidence="2" type="ORF">ACFS7Y_10530</name>
</gene>
<proteinExistence type="predicted"/>
<dbReference type="EMBL" id="JBHUPB010000007">
    <property type="protein sequence ID" value="MFD2967827.1"/>
    <property type="molecule type" value="Genomic_DNA"/>
</dbReference>